<dbReference type="GO" id="GO:0005737">
    <property type="term" value="C:cytoplasm"/>
    <property type="evidence" value="ECO:0007669"/>
    <property type="project" value="TreeGrafter"/>
</dbReference>
<proteinExistence type="inferred from homology"/>
<sequence length="403" mass="43040">MGGESSFNRAVVYTEPGTTKTEVVELPIPKPGPGEVLYSGVCHTDYGFCMNAFSSVPFPTPTGQVGGHEGVGEVVAVGAGVTSPAIGSRVGIKYAADACLNCDRCLQGGESSCAEVKLSGYFTPGTFQQYCLSTARYVTPVPDSLDSAQAAPLMCGGLTVYTALKRAEARHGDWVVVAGAGGGLGHLAIQYARTLGCRVLAMDLGAKEKFCRDLGADEFVDFTTYPTEGGLSAAVKDITGGGARIVLMCSSNKKAYVQAPTWLGFRGKLACLGVPECSSVFIADVDPLLADELTIFGPWYSVLHPMYSLQPVRDKEENAQRRGACNRGFSSKETTSSRSQITPTSYFHRSTHTRGRGFIFADWFNFYSFDVMGDPAFGQSFGVLKEGIKHYFIASLHQGMQSC</sequence>
<reference evidence="9 10" key="1">
    <citation type="submission" date="2023-04" db="EMBL/GenBank/DDBJ databases">
        <title>Colletotrichum tabacum stain YC1 causing leaf anthracnose on Nicotiana tabacum(L.) cv.</title>
        <authorList>
            <person name="Ji Z."/>
            <person name="Wang M."/>
            <person name="Zhang J."/>
            <person name="Wang N."/>
            <person name="Zhou Z."/>
        </authorList>
    </citation>
    <scope>NUCLEOTIDE SEQUENCE [LARGE SCALE GENOMIC DNA]</scope>
    <source>
        <strain evidence="9 10">YC1</strain>
    </source>
</reference>
<dbReference type="PANTHER" id="PTHR42940">
    <property type="entry name" value="ALCOHOL DEHYDROGENASE 1-RELATED"/>
    <property type="match status" value="1"/>
</dbReference>
<dbReference type="SUPFAM" id="SSF50129">
    <property type="entry name" value="GroES-like"/>
    <property type="match status" value="1"/>
</dbReference>
<comment type="cofactor">
    <cofactor evidence="1 7">
        <name>Zn(2+)</name>
        <dbReference type="ChEBI" id="CHEBI:29105"/>
    </cofactor>
</comment>
<protein>
    <submittedName>
        <fullName evidence="9">Alcohol dehydrogenase</fullName>
    </submittedName>
</protein>
<dbReference type="GO" id="GO:0004022">
    <property type="term" value="F:alcohol dehydrogenase (NAD+) activity"/>
    <property type="evidence" value="ECO:0007669"/>
    <property type="project" value="TreeGrafter"/>
</dbReference>
<evidence type="ECO:0000256" key="2">
    <source>
        <dbReference type="ARBA" id="ARBA00008072"/>
    </source>
</evidence>
<keyword evidence="3 7" id="KW-0479">Metal-binding</keyword>
<dbReference type="FunFam" id="3.40.50.720:FF:000039">
    <property type="entry name" value="Alcohol dehydrogenase AdhP"/>
    <property type="match status" value="1"/>
</dbReference>
<evidence type="ECO:0000256" key="1">
    <source>
        <dbReference type="ARBA" id="ARBA00001947"/>
    </source>
</evidence>
<name>A0AAV9T598_9PEZI</name>
<dbReference type="EMBL" id="JASAOK010000044">
    <property type="protein sequence ID" value="KAK6213742.1"/>
    <property type="molecule type" value="Genomic_DNA"/>
</dbReference>
<dbReference type="AlphaFoldDB" id="A0AAV9T598"/>
<dbReference type="Gene3D" id="3.90.180.10">
    <property type="entry name" value="Medium-chain alcohol dehydrogenases, catalytic domain"/>
    <property type="match status" value="1"/>
</dbReference>
<dbReference type="PANTHER" id="PTHR42940:SF5">
    <property type="entry name" value="ALCOHOL DEHYDROGENASE 2"/>
    <property type="match status" value="1"/>
</dbReference>
<evidence type="ECO:0000256" key="4">
    <source>
        <dbReference type="ARBA" id="ARBA00022833"/>
    </source>
</evidence>
<comment type="similarity">
    <text evidence="2 7">Belongs to the zinc-containing alcohol dehydrogenase family.</text>
</comment>
<dbReference type="InterPro" id="IPR002328">
    <property type="entry name" value="ADH_Zn_CS"/>
</dbReference>
<dbReference type="Proteomes" id="UP001327957">
    <property type="component" value="Unassembled WGS sequence"/>
</dbReference>
<keyword evidence="5" id="KW-0560">Oxidoreductase</keyword>
<keyword evidence="10" id="KW-1185">Reference proteome</keyword>
<comment type="caution">
    <text evidence="9">The sequence shown here is derived from an EMBL/GenBank/DDBJ whole genome shotgun (WGS) entry which is preliminary data.</text>
</comment>
<evidence type="ECO:0000256" key="6">
    <source>
        <dbReference type="ARBA" id="ARBA00023027"/>
    </source>
</evidence>
<dbReference type="SMART" id="SM00829">
    <property type="entry name" value="PKS_ER"/>
    <property type="match status" value="1"/>
</dbReference>
<feature type="domain" description="Enoyl reductase (ER)" evidence="8">
    <location>
        <begin position="17"/>
        <end position="359"/>
    </location>
</feature>
<dbReference type="InterPro" id="IPR020843">
    <property type="entry name" value="ER"/>
</dbReference>
<dbReference type="GO" id="GO:0008270">
    <property type="term" value="F:zinc ion binding"/>
    <property type="evidence" value="ECO:0007669"/>
    <property type="project" value="InterPro"/>
</dbReference>
<dbReference type="InterPro" id="IPR013149">
    <property type="entry name" value="ADH-like_C"/>
</dbReference>
<dbReference type="InterPro" id="IPR036291">
    <property type="entry name" value="NAD(P)-bd_dom_sf"/>
</dbReference>
<organism evidence="9 10">
    <name type="scientific">Colletotrichum tabaci</name>
    <dbReference type="NCBI Taxonomy" id="1209068"/>
    <lineage>
        <taxon>Eukaryota</taxon>
        <taxon>Fungi</taxon>
        <taxon>Dikarya</taxon>
        <taxon>Ascomycota</taxon>
        <taxon>Pezizomycotina</taxon>
        <taxon>Sordariomycetes</taxon>
        <taxon>Hypocreomycetidae</taxon>
        <taxon>Glomerellales</taxon>
        <taxon>Glomerellaceae</taxon>
        <taxon>Colletotrichum</taxon>
        <taxon>Colletotrichum destructivum species complex</taxon>
    </lineage>
</organism>
<evidence type="ECO:0000256" key="3">
    <source>
        <dbReference type="ARBA" id="ARBA00022723"/>
    </source>
</evidence>
<gene>
    <name evidence="9" type="ORF">QIS74_09744</name>
</gene>
<dbReference type="SUPFAM" id="SSF51735">
    <property type="entry name" value="NAD(P)-binding Rossmann-fold domains"/>
    <property type="match status" value="1"/>
</dbReference>
<dbReference type="Gene3D" id="3.40.50.720">
    <property type="entry name" value="NAD(P)-binding Rossmann-like Domain"/>
    <property type="match status" value="1"/>
</dbReference>
<evidence type="ECO:0000256" key="7">
    <source>
        <dbReference type="RuleBase" id="RU361277"/>
    </source>
</evidence>
<dbReference type="Pfam" id="PF08240">
    <property type="entry name" value="ADH_N"/>
    <property type="match status" value="1"/>
</dbReference>
<dbReference type="PROSITE" id="PS00059">
    <property type="entry name" value="ADH_ZINC"/>
    <property type="match status" value="1"/>
</dbReference>
<accession>A0AAV9T598</accession>
<dbReference type="InterPro" id="IPR013154">
    <property type="entry name" value="ADH-like_N"/>
</dbReference>
<dbReference type="InterPro" id="IPR011032">
    <property type="entry name" value="GroES-like_sf"/>
</dbReference>
<dbReference type="Pfam" id="PF00107">
    <property type="entry name" value="ADH_zinc_N"/>
    <property type="match status" value="1"/>
</dbReference>
<keyword evidence="4 7" id="KW-0862">Zinc</keyword>
<evidence type="ECO:0000313" key="9">
    <source>
        <dbReference type="EMBL" id="KAK6213742.1"/>
    </source>
</evidence>
<keyword evidence="6" id="KW-0520">NAD</keyword>
<evidence type="ECO:0000259" key="8">
    <source>
        <dbReference type="SMART" id="SM00829"/>
    </source>
</evidence>
<evidence type="ECO:0000313" key="10">
    <source>
        <dbReference type="Proteomes" id="UP001327957"/>
    </source>
</evidence>
<evidence type="ECO:0000256" key="5">
    <source>
        <dbReference type="ARBA" id="ARBA00023002"/>
    </source>
</evidence>